<keyword evidence="3" id="KW-1015">Disulfide bond</keyword>
<keyword evidence="6" id="KW-1185">Reference proteome</keyword>
<organism evidence="5 6">
    <name type="scientific">Paramecium pentaurelia</name>
    <dbReference type="NCBI Taxonomy" id="43138"/>
    <lineage>
        <taxon>Eukaryota</taxon>
        <taxon>Sar</taxon>
        <taxon>Alveolata</taxon>
        <taxon>Ciliophora</taxon>
        <taxon>Intramacronucleata</taxon>
        <taxon>Oligohymenophorea</taxon>
        <taxon>Peniculida</taxon>
        <taxon>Parameciidae</taxon>
        <taxon>Paramecium</taxon>
    </lineage>
</organism>
<feature type="transmembrane region" description="Helical" evidence="4">
    <location>
        <begin position="208"/>
        <end position="233"/>
    </location>
</feature>
<keyword evidence="4" id="KW-1133">Transmembrane helix</keyword>
<feature type="transmembrane region" description="Helical" evidence="4">
    <location>
        <begin position="578"/>
        <end position="599"/>
    </location>
</feature>
<evidence type="ECO:0000256" key="1">
    <source>
        <dbReference type="ARBA" id="ARBA00022729"/>
    </source>
</evidence>
<gene>
    <name evidence="5" type="ORF">PPENT_87.1.T0760016</name>
</gene>
<evidence type="ECO:0000256" key="3">
    <source>
        <dbReference type="ARBA" id="ARBA00023157"/>
    </source>
</evidence>
<evidence type="ECO:0000256" key="4">
    <source>
        <dbReference type="SAM" id="Phobius"/>
    </source>
</evidence>
<evidence type="ECO:0000313" key="6">
    <source>
        <dbReference type="Proteomes" id="UP000689195"/>
    </source>
</evidence>
<dbReference type="EMBL" id="CAJJDO010000076">
    <property type="protein sequence ID" value="CAD8181220.1"/>
    <property type="molecule type" value="Genomic_DNA"/>
</dbReference>
<reference evidence="5" key="1">
    <citation type="submission" date="2021-01" db="EMBL/GenBank/DDBJ databases">
        <authorList>
            <consortium name="Genoscope - CEA"/>
            <person name="William W."/>
        </authorList>
    </citation>
    <scope>NUCLEOTIDE SEQUENCE</scope>
</reference>
<dbReference type="InterPro" id="IPR011936">
    <property type="entry name" value="Myxo_disulph_rpt"/>
</dbReference>
<feature type="transmembrane region" description="Helical" evidence="4">
    <location>
        <begin position="144"/>
        <end position="163"/>
    </location>
</feature>
<proteinExistence type="predicted"/>
<dbReference type="AlphaFoldDB" id="A0A8S1VV03"/>
<keyword evidence="4" id="KW-0812">Transmembrane</keyword>
<evidence type="ECO:0008006" key="7">
    <source>
        <dbReference type="Google" id="ProtNLM"/>
    </source>
</evidence>
<sequence length="634" mass="74899">MFRFLNFVFNIKMYISSQGKQCKECINVKQKIQVEGIYEKYDWFNIPDCNKCVNQSDNCIFCNEKFDLVVNKCICNQGYYKHNSDFFKCQFTCKICISQQTCTQCSQIQNILFLKRFLNTNLALHKLNAQTALLNRIEFYKIKIASVILAILNLKIISVFHVIQLMVKARKIANIQIVLINNGHMENIAMMEIQLKETDVPIVKQIPIIYVSIIYLNLQFVKNVVTIVINVILITQQRPLFILNVSKDNQFLLNVLKNNVYNIVYLTSFRFKQNNQGQCLKCKDIVGLYSNFENNTCYYKCGDLIMSLDEECDDSSMLNGDGCDRTCRLEKEFIYKDSVTGDQSIYNNVRLVQLSYNMFIKLSNDTDYIKDVEVIILNYQEEINIKQYCDITSDLKIVIILNTNILFVINPNSTQLLLFRQHFIKAQRNKTSKLALQTFLILNQVMIIQLIDCKDQQLFLKLQQPKLLKFFLLMQLQLNKLKCLLQAINIFCMLLEQQVELLFYLEGQIFFIIFQILYKYCHIQSILILNFRLIYNEFVQMNFIQKYFTIYDLFNLCPINENFNNIPLKIKQDDLTPLFIINSATVIFIWFTQILIYIVSKKIPYYQHRLDFKYSLNLNENIHNMMIYQIKKPA</sequence>
<keyword evidence="1" id="KW-0732">Signal</keyword>
<accession>A0A8S1VV03</accession>
<dbReference type="Pfam" id="PF13948">
    <property type="entry name" value="DUF4215"/>
    <property type="match status" value="1"/>
</dbReference>
<evidence type="ECO:0000313" key="5">
    <source>
        <dbReference type="EMBL" id="CAD8181220.1"/>
    </source>
</evidence>
<dbReference type="OrthoDB" id="536211at2759"/>
<protein>
    <recommendedName>
        <fullName evidence="7">Transmembrane protein</fullName>
    </recommendedName>
</protein>
<dbReference type="Proteomes" id="UP000689195">
    <property type="component" value="Unassembled WGS sequence"/>
</dbReference>
<keyword evidence="2" id="KW-0677">Repeat</keyword>
<comment type="caution">
    <text evidence="5">The sequence shown here is derived from an EMBL/GenBank/DDBJ whole genome shotgun (WGS) entry which is preliminary data.</text>
</comment>
<name>A0A8S1VV03_9CILI</name>
<keyword evidence="4" id="KW-0472">Membrane</keyword>
<dbReference type="NCBIfam" id="TIGR02232">
    <property type="entry name" value="myxo_disulf_rpt"/>
    <property type="match status" value="1"/>
</dbReference>
<evidence type="ECO:0000256" key="2">
    <source>
        <dbReference type="ARBA" id="ARBA00022737"/>
    </source>
</evidence>